<accession>X0XKT6</accession>
<reference evidence="1" key="1">
    <citation type="journal article" date="2014" name="Front. Microbiol.">
        <title>High frequency of phylogenetically diverse reductive dehalogenase-homologous genes in deep subseafloor sedimentary metagenomes.</title>
        <authorList>
            <person name="Kawai M."/>
            <person name="Futagami T."/>
            <person name="Toyoda A."/>
            <person name="Takaki Y."/>
            <person name="Nishi S."/>
            <person name="Hori S."/>
            <person name="Arai W."/>
            <person name="Tsubouchi T."/>
            <person name="Morono Y."/>
            <person name="Uchiyama I."/>
            <person name="Ito T."/>
            <person name="Fujiyama A."/>
            <person name="Inagaki F."/>
            <person name="Takami H."/>
        </authorList>
    </citation>
    <scope>NUCLEOTIDE SEQUENCE</scope>
    <source>
        <strain evidence="1">Expedition CK06-06</strain>
    </source>
</reference>
<protein>
    <submittedName>
        <fullName evidence="1">Uncharacterized protein</fullName>
    </submittedName>
</protein>
<comment type="caution">
    <text evidence="1">The sequence shown here is derived from an EMBL/GenBank/DDBJ whole genome shotgun (WGS) entry which is preliminary data.</text>
</comment>
<feature type="non-terminal residue" evidence="1">
    <location>
        <position position="155"/>
    </location>
</feature>
<evidence type="ECO:0000313" key="1">
    <source>
        <dbReference type="EMBL" id="GAG43785.1"/>
    </source>
</evidence>
<sequence>MLFSSVQSLSYLDRKLSSFTFVDIPEDSYTGEKIYPYKGVGCSVIHDDKLYFVSSTFPGRYTYDQRYCQQSKKYVEILEYDLGVKNFTNNLLLGDKTSEYPNAVAGKGSDNIKYCGIHKKYNLLYFVSRNIHNCPTTDNYDSSIVRINLTDFSFH</sequence>
<dbReference type="EMBL" id="BARS01055231">
    <property type="protein sequence ID" value="GAG43785.1"/>
    <property type="molecule type" value="Genomic_DNA"/>
</dbReference>
<name>X0XKT6_9ZZZZ</name>
<dbReference type="AlphaFoldDB" id="X0XKT6"/>
<proteinExistence type="predicted"/>
<organism evidence="1">
    <name type="scientific">marine sediment metagenome</name>
    <dbReference type="NCBI Taxonomy" id="412755"/>
    <lineage>
        <taxon>unclassified sequences</taxon>
        <taxon>metagenomes</taxon>
        <taxon>ecological metagenomes</taxon>
    </lineage>
</organism>
<gene>
    <name evidence="1" type="ORF">S01H1_81596</name>
</gene>